<dbReference type="InterPro" id="IPR052913">
    <property type="entry name" value="Glycopeptide_resist_protein"/>
</dbReference>
<evidence type="ECO:0000313" key="4">
    <source>
        <dbReference type="Proteomes" id="UP001652461"/>
    </source>
</evidence>
<keyword evidence="4" id="KW-1185">Reference proteome</keyword>
<dbReference type="PANTHER" id="PTHR35788">
    <property type="entry name" value="EXPORTED PROTEIN-RELATED"/>
    <property type="match status" value="1"/>
</dbReference>
<feature type="chain" id="PRO_5045131417" evidence="1">
    <location>
        <begin position="26"/>
        <end position="478"/>
    </location>
</feature>
<dbReference type="InterPro" id="IPR007391">
    <property type="entry name" value="Vancomycin_resist_VanW"/>
</dbReference>
<proteinExistence type="predicted"/>
<dbReference type="PANTHER" id="PTHR35788:SF1">
    <property type="entry name" value="EXPORTED PROTEIN"/>
    <property type="match status" value="1"/>
</dbReference>
<dbReference type="EMBL" id="JAOQKC010000014">
    <property type="protein sequence ID" value="MCU6697466.1"/>
    <property type="molecule type" value="Genomic_DNA"/>
</dbReference>
<gene>
    <name evidence="3" type="ORF">OCV63_11270</name>
</gene>
<name>A0ABT2RYR5_9FIRM</name>
<reference evidence="3 4" key="1">
    <citation type="journal article" date="2021" name="ISME Commun">
        <title>Automated analysis of genomic sequences facilitates high-throughput and comprehensive description of bacteria.</title>
        <authorList>
            <person name="Hitch T.C.A."/>
        </authorList>
    </citation>
    <scope>NUCLEOTIDE SEQUENCE [LARGE SCALE GENOMIC DNA]</scope>
    <source>
        <strain evidence="3 4">Sanger_04</strain>
    </source>
</reference>
<keyword evidence="1" id="KW-0732">Signal</keyword>
<dbReference type="InterPro" id="IPR022029">
    <property type="entry name" value="YoaR-like_PG-bd"/>
</dbReference>
<comment type="caution">
    <text evidence="3">The sequence shown here is derived from an EMBL/GenBank/DDBJ whole genome shotgun (WGS) entry which is preliminary data.</text>
</comment>
<feature type="domain" description="YoaR-like putative peptidoglycan binding" evidence="2">
    <location>
        <begin position="76"/>
        <end position="181"/>
    </location>
</feature>
<dbReference type="Pfam" id="PF12229">
    <property type="entry name" value="PG_binding_4"/>
    <property type="match status" value="1"/>
</dbReference>
<dbReference type="RefSeq" id="WP_158363915.1">
    <property type="nucleotide sequence ID" value="NZ_JAOQKC010000014.1"/>
</dbReference>
<protein>
    <submittedName>
        <fullName evidence="3">VanW family protein</fullName>
    </submittedName>
</protein>
<evidence type="ECO:0000313" key="3">
    <source>
        <dbReference type="EMBL" id="MCU6697466.1"/>
    </source>
</evidence>
<feature type="signal peptide" evidence="1">
    <location>
        <begin position="1"/>
        <end position="25"/>
    </location>
</feature>
<evidence type="ECO:0000259" key="2">
    <source>
        <dbReference type="Pfam" id="PF12229"/>
    </source>
</evidence>
<organism evidence="3 4">
    <name type="scientific">Laedolimicola ammoniilytica</name>
    <dbReference type="NCBI Taxonomy" id="2981771"/>
    <lineage>
        <taxon>Bacteria</taxon>
        <taxon>Bacillati</taxon>
        <taxon>Bacillota</taxon>
        <taxon>Clostridia</taxon>
        <taxon>Lachnospirales</taxon>
        <taxon>Lachnospiraceae</taxon>
        <taxon>Laedolimicola</taxon>
    </lineage>
</organism>
<evidence type="ECO:0000256" key="1">
    <source>
        <dbReference type="SAM" id="SignalP"/>
    </source>
</evidence>
<dbReference type="Proteomes" id="UP001652461">
    <property type="component" value="Unassembled WGS sequence"/>
</dbReference>
<accession>A0ABT2RYR5</accession>
<dbReference type="Pfam" id="PF04294">
    <property type="entry name" value="VanW"/>
    <property type="match status" value="1"/>
</dbReference>
<sequence>MKKRQLLTAAVLCTAFLAGGTTALAADNATIHTGVYVDGIDMSGMTRTEALDALNTYVDEMGAETLTLHIGDNELTPTLAELGLTSTNEDEIVEEAVMLGKTGNIIRRYKDRKDLEHENMNYQLTWALDTELVTGYVNNQCKKFDQKAVDATLKREGGSFAVVDGQIGLVLDADSSITTITDFIENEWDHTDGSLDLPVETDYPRGTAEELSKVKDVLGTFTTSYSTSGASRCKNIATGTSHINGTVLYPGDTFSAYEAVSPFSEANGYAMAGSYLNGKVVDSLGGGICQVSTTLYNAVLRAELEVVERSNHSMIVTYVEPADDAAIAGTYKDLKFKNTLDAPVYIEGVTSGKQVTFTIYGQETRPANRTLKFESVTLSTTEPGVQIVADAGQPIGYIVRESAHKGVVAELYKHVYVGGKEESVTKVNKSNYKATPRTITVGIAGDPELSNELQAAIATQDEATVNATLASCVARMQQ</sequence>